<dbReference type="Gene3D" id="3.40.30.10">
    <property type="entry name" value="Glutaredoxin"/>
    <property type="match status" value="1"/>
</dbReference>
<name>A0A382ENK4_9ZZZZ</name>
<dbReference type="PANTHER" id="PTHR13887:SF41">
    <property type="entry name" value="THIOREDOXIN SUPERFAMILY PROTEIN"/>
    <property type="match status" value="1"/>
</dbReference>
<dbReference type="EMBL" id="UINC01045097">
    <property type="protein sequence ID" value="SVB51437.1"/>
    <property type="molecule type" value="Genomic_DNA"/>
</dbReference>
<reference evidence="2" key="1">
    <citation type="submission" date="2018-05" db="EMBL/GenBank/DDBJ databases">
        <authorList>
            <person name="Lanie J.A."/>
            <person name="Ng W.-L."/>
            <person name="Kazmierczak K.M."/>
            <person name="Andrzejewski T.M."/>
            <person name="Davidsen T.M."/>
            <person name="Wayne K.J."/>
            <person name="Tettelin H."/>
            <person name="Glass J.I."/>
            <person name="Rusch D."/>
            <person name="Podicherti R."/>
            <person name="Tsui H.-C.T."/>
            <person name="Winkler M.E."/>
        </authorList>
    </citation>
    <scope>NUCLEOTIDE SEQUENCE</scope>
</reference>
<organism evidence="2">
    <name type="scientific">marine metagenome</name>
    <dbReference type="NCBI Taxonomy" id="408172"/>
    <lineage>
        <taxon>unclassified sequences</taxon>
        <taxon>metagenomes</taxon>
        <taxon>ecological metagenomes</taxon>
    </lineage>
</organism>
<evidence type="ECO:0000313" key="2">
    <source>
        <dbReference type="EMBL" id="SVB51437.1"/>
    </source>
</evidence>
<dbReference type="InterPro" id="IPR036249">
    <property type="entry name" value="Thioredoxin-like_sf"/>
</dbReference>
<evidence type="ECO:0000259" key="1">
    <source>
        <dbReference type="Pfam" id="PF01323"/>
    </source>
</evidence>
<dbReference type="CDD" id="cd03024">
    <property type="entry name" value="DsbA_FrnE"/>
    <property type="match status" value="1"/>
</dbReference>
<dbReference type="SUPFAM" id="SSF52833">
    <property type="entry name" value="Thioredoxin-like"/>
    <property type="match status" value="1"/>
</dbReference>
<dbReference type="GO" id="GO:0016491">
    <property type="term" value="F:oxidoreductase activity"/>
    <property type="evidence" value="ECO:0007669"/>
    <property type="project" value="InterPro"/>
</dbReference>
<sequence length="177" mass="19745">LVLNSPAAEIRWRPFQLDPSIPLQGCDYLESLTRKYGEVAVRRMQADLQQVGESVGIEFRFDKIQRRPNTMDSHRLLEWAHAEGVQNEVAEGLFQVFFCEGADIGDIETLVAVAEKAGMDGGQVSSRLKTDDGKRAVDEQCQQAIRQGVNGVPFFTFDGKYSFSGAQSAEVFRRALD</sequence>
<dbReference type="AlphaFoldDB" id="A0A382ENK4"/>
<dbReference type="PANTHER" id="PTHR13887">
    <property type="entry name" value="GLUTATHIONE S-TRANSFERASE KAPPA"/>
    <property type="match status" value="1"/>
</dbReference>
<accession>A0A382ENK4</accession>
<feature type="non-terminal residue" evidence="2">
    <location>
        <position position="1"/>
    </location>
</feature>
<dbReference type="InterPro" id="IPR001853">
    <property type="entry name" value="DSBA-like_thioredoxin_dom"/>
</dbReference>
<gene>
    <name evidence="2" type="ORF">METZ01_LOCUS204291</name>
</gene>
<proteinExistence type="predicted"/>
<feature type="non-terminal residue" evidence="2">
    <location>
        <position position="177"/>
    </location>
</feature>
<protein>
    <recommendedName>
        <fullName evidence="1">DSBA-like thioredoxin domain-containing protein</fullName>
    </recommendedName>
</protein>
<feature type="domain" description="DSBA-like thioredoxin" evidence="1">
    <location>
        <begin position="5"/>
        <end position="176"/>
    </location>
</feature>
<dbReference type="Pfam" id="PF01323">
    <property type="entry name" value="DSBA"/>
    <property type="match status" value="1"/>
</dbReference>